<sequence length="52" mass="6042">MIVTKIFAFLRALRVQYQTQVALRKLDPRELADIGLNRDMIDDVAHRVAFGR</sequence>
<reference evidence="2 3" key="1">
    <citation type="submission" date="2017-09" db="EMBL/GenBank/DDBJ databases">
        <title>Biodiversity and function of Thalassospira species in the particle-attached aromatic-hydrocarbon-degrading consortia from the surface seawater of the China South Sea.</title>
        <authorList>
            <person name="Dong C."/>
            <person name="Lai Q."/>
            <person name="Shao Z."/>
        </authorList>
    </citation>
    <scope>NUCLEOTIDE SEQUENCE [LARGE SCALE GENOMIC DNA]</scope>
    <source>
        <strain evidence="2 3">139Z-12</strain>
    </source>
</reference>
<keyword evidence="3" id="KW-1185">Reference proteome</keyword>
<proteinExistence type="predicted"/>
<evidence type="ECO:0000313" key="3">
    <source>
        <dbReference type="Proteomes" id="UP000233332"/>
    </source>
</evidence>
<dbReference type="Proteomes" id="UP000233332">
    <property type="component" value="Unassembled WGS sequence"/>
</dbReference>
<dbReference type="AlphaFoldDB" id="A0A2N3L9Q7"/>
<comment type="caution">
    <text evidence="2">The sequence shown here is derived from an EMBL/GenBank/DDBJ whole genome shotgun (WGS) entry which is preliminary data.</text>
</comment>
<feature type="domain" description="YjiS-like" evidence="1">
    <location>
        <begin position="10"/>
        <end position="42"/>
    </location>
</feature>
<accession>A0A2N3L9Q7</accession>
<dbReference type="EMBL" id="NXGX01000002">
    <property type="protein sequence ID" value="PKR59512.1"/>
    <property type="molecule type" value="Genomic_DNA"/>
</dbReference>
<name>A0A2N3L9Q7_9PROT</name>
<organism evidence="2 3">
    <name type="scientific">Thalassospira lohafexi</name>
    <dbReference type="NCBI Taxonomy" id="744227"/>
    <lineage>
        <taxon>Bacteria</taxon>
        <taxon>Pseudomonadati</taxon>
        <taxon>Pseudomonadota</taxon>
        <taxon>Alphaproteobacteria</taxon>
        <taxon>Rhodospirillales</taxon>
        <taxon>Thalassospiraceae</taxon>
        <taxon>Thalassospira</taxon>
    </lineage>
</organism>
<protein>
    <submittedName>
        <fullName evidence="2">DUF1127 domain-containing protein</fullName>
    </submittedName>
</protein>
<dbReference type="Pfam" id="PF06568">
    <property type="entry name" value="YjiS-like"/>
    <property type="match status" value="1"/>
</dbReference>
<dbReference type="RefSeq" id="WP_081649507.1">
    <property type="nucleotide sequence ID" value="NZ_NXGX01000002.1"/>
</dbReference>
<evidence type="ECO:0000259" key="1">
    <source>
        <dbReference type="Pfam" id="PF06568"/>
    </source>
</evidence>
<evidence type="ECO:0000313" key="2">
    <source>
        <dbReference type="EMBL" id="PKR59512.1"/>
    </source>
</evidence>
<dbReference type="GeneID" id="98671542"/>
<dbReference type="InterPro" id="IPR009506">
    <property type="entry name" value="YjiS-like"/>
</dbReference>
<gene>
    <name evidence="2" type="ORF">COO92_05635</name>
</gene>